<dbReference type="PANTHER" id="PTHR37725">
    <property type="match status" value="1"/>
</dbReference>
<organism evidence="1 2">
    <name type="scientific">Capsicum baccatum</name>
    <name type="common">Peruvian pepper</name>
    <dbReference type="NCBI Taxonomy" id="33114"/>
    <lineage>
        <taxon>Eukaryota</taxon>
        <taxon>Viridiplantae</taxon>
        <taxon>Streptophyta</taxon>
        <taxon>Embryophyta</taxon>
        <taxon>Tracheophyta</taxon>
        <taxon>Spermatophyta</taxon>
        <taxon>Magnoliopsida</taxon>
        <taxon>eudicotyledons</taxon>
        <taxon>Gunneridae</taxon>
        <taxon>Pentapetalae</taxon>
        <taxon>asterids</taxon>
        <taxon>lamiids</taxon>
        <taxon>Solanales</taxon>
        <taxon>Solanaceae</taxon>
        <taxon>Solanoideae</taxon>
        <taxon>Capsiceae</taxon>
        <taxon>Capsicum</taxon>
    </lineage>
</organism>
<gene>
    <name evidence="1" type="ORF">CQW23_27930</name>
</gene>
<dbReference type="AlphaFoldDB" id="A0A2G2VF44"/>
<reference evidence="1 2" key="1">
    <citation type="journal article" date="2017" name="Genome Biol.">
        <title>New reference genome sequences of hot pepper reveal the massive evolution of plant disease-resistance genes by retroduplication.</title>
        <authorList>
            <person name="Kim S."/>
            <person name="Park J."/>
            <person name="Yeom S.I."/>
            <person name="Kim Y.M."/>
            <person name="Seo E."/>
            <person name="Kim K.T."/>
            <person name="Kim M.S."/>
            <person name="Lee J.M."/>
            <person name="Cheong K."/>
            <person name="Shin H.S."/>
            <person name="Kim S.B."/>
            <person name="Han K."/>
            <person name="Lee J."/>
            <person name="Park M."/>
            <person name="Lee H.A."/>
            <person name="Lee H.Y."/>
            <person name="Lee Y."/>
            <person name="Oh S."/>
            <person name="Lee J.H."/>
            <person name="Choi E."/>
            <person name="Choi E."/>
            <person name="Lee S.E."/>
            <person name="Jeon J."/>
            <person name="Kim H."/>
            <person name="Choi G."/>
            <person name="Song H."/>
            <person name="Lee J."/>
            <person name="Lee S.C."/>
            <person name="Kwon J.K."/>
            <person name="Lee H.Y."/>
            <person name="Koo N."/>
            <person name="Hong Y."/>
            <person name="Kim R.W."/>
            <person name="Kang W.H."/>
            <person name="Huh J.H."/>
            <person name="Kang B.C."/>
            <person name="Yang T.J."/>
            <person name="Lee Y.H."/>
            <person name="Bennetzen J.L."/>
            <person name="Choi D."/>
        </authorList>
    </citation>
    <scope>NUCLEOTIDE SEQUENCE [LARGE SCALE GENOMIC DNA]</scope>
    <source>
        <strain evidence="2">cv. PBC81</strain>
    </source>
</reference>
<sequence length="262" mass="29280">MEDLKEAITSSILDVENTQEKPVIIRWKSGKRVDPRLIMLLDFFRDLYMKRGEFFKKIFPFHHQDFIPIFDKIGVVFSNNKDQEKKFKISSFKRSPSDSSLNKSRGIDIDQSQLKLEKFKVKTPEVLSGGGGGGSGGQGGTKASEKYNASYISDHTFVLVRKHGSPTKYRAAVQAVGHECDSAILVVESEEFWEGMNSLELGDVPILQKAVSVVGYPQVLNLMELAKFCTISELTVSVSPDILKNYLSSFTETDTEVGEVVI</sequence>
<dbReference type="PANTHER" id="PTHR37725:SF1">
    <property type="match status" value="1"/>
</dbReference>
<keyword evidence="2" id="KW-1185">Reference proteome</keyword>
<reference evidence="2" key="2">
    <citation type="journal article" date="2017" name="J. Anim. Genet.">
        <title>Multiple reference genome sequences of hot pepper reveal the massive evolution of plant disease resistance genes by retroduplication.</title>
        <authorList>
            <person name="Kim S."/>
            <person name="Park J."/>
            <person name="Yeom S.-I."/>
            <person name="Kim Y.-M."/>
            <person name="Seo E."/>
            <person name="Kim K.-T."/>
            <person name="Kim M.-S."/>
            <person name="Lee J.M."/>
            <person name="Cheong K."/>
            <person name="Shin H.-S."/>
            <person name="Kim S.-B."/>
            <person name="Han K."/>
            <person name="Lee J."/>
            <person name="Park M."/>
            <person name="Lee H.-A."/>
            <person name="Lee H.-Y."/>
            <person name="Lee Y."/>
            <person name="Oh S."/>
            <person name="Lee J.H."/>
            <person name="Choi E."/>
            <person name="Choi E."/>
            <person name="Lee S.E."/>
            <person name="Jeon J."/>
            <person name="Kim H."/>
            <person name="Choi G."/>
            <person name="Song H."/>
            <person name="Lee J."/>
            <person name="Lee S.-C."/>
            <person name="Kwon J.-K."/>
            <person name="Lee H.-Y."/>
            <person name="Koo N."/>
            <person name="Hong Y."/>
            <person name="Kim R.W."/>
            <person name="Kang W.-H."/>
            <person name="Huh J.H."/>
            <person name="Kang B.-C."/>
            <person name="Yang T.-J."/>
            <person name="Lee Y.-H."/>
            <person name="Bennetzen J.L."/>
            <person name="Choi D."/>
        </authorList>
    </citation>
    <scope>NUCLEOTIDE SEQUENCE [LARGE SCALE GENOMIC DNA]</scope>
    <source>
        <strain evidence="2">cv. PBC81</strain>
    </source>
</reference>
<dbReference type="GO" id="GO:0006508">
    <property type="term" value="P:proteolysis"/>
    <property type="evidence" value="ECO:0007669"/>
    <property type="project" value="UniProtKB-KW"/>
</dbReference>
<dbReference type="Proteomes" id="UP000224567">
    <property type="component" value="Unassembled WGS sequence"/>
</dbReference>
<evidence type="ECO:0000313" key="2">
    <source>
        <dbReference type="Proteomes" id="UP000224567"/>
    </source>
</evidence>
<dbReference type="GO" id="GO:0008233">
    <property type="term" value="F:peptidase activity"/>
    <property type="evidence" value="ECO:0007669"/>
    <property type="project" value="UniProtKB-KW"/>
</dbReference>
<comment type="caution">
    <text evidence="1">The sequence shown here is derived from an EMBL/GenBank/DDBJ whole genome shotgun (WGS) entry which is preliminary data.</text>
</comment>
<dbReference type="EMBL" id="MLFT02000012">
    <property type="protein sequence ID" value="PHT31593.1"/>
    <property type="molecule type" value="Genomic_DNA"/>
</dbReference>
<evidence type="ECO:0000313" key="1">
    <source>
        <dbReference type="EMBL" id="PHT31593.1"/>
    </source>
</evidence>
<accession>A0A2G2VF44</accession>
<name>A0A2G2VF44_CAPBA</name>
<dbReference type="OrthoDB" id="1623146at2759"/>
<proteinExistence type="predicted"/>
<protein>
    <submittedName>
        <fullName evidence="1">Protease Do-like 4, mitochondrial</fullName>
    </submittedName>
</protein>
<dbReference type="STRING" id="33114.A0A2G2VF44"/>